<evidence type="ECO:0000313" key="3">
    <source>
        <dbReference type="Proteomes" id="UP001472677"/>
    </source>
</evidence>
<dbReference type="EMBL" id="JBBPBM010000811">
    <property type="protein sequence ID" value="KAK8491039.1"/>
    <property type="molecule type" value="Genomic_DNA"/>
</dbReference>
<evidence type="ECO:0000256" key="1">
    <source>
        <dbReference type="SAM" id="Phobius"/>
    </source>
</evidence>
<feature type="transmembrane region" description="Helical" evidence="1">
    <location>
        <begin position="94"/>
        <end position="114"/>
    </location>
</feature>
<keyword evidence="1" id="KW-1133">Transmembrane helix</keyword>
<proteinExistence type="predicted"/>
<evidence type="ECO:0000313" key="2">
    <source>
        <dbReference type="EMBL" id="KAK8491039.1"/>
    </source>
</evidence>
<gene>
    <name evidence="2" type="ORF">V6N12_017090</name>
</gene>
<dbReference type="Proteomes" id="UP001472677">
    <property type="component" value="Unassembled WGS sequence"/>
</dbReference>
<keyword evidence="3" id="KW-1185">Reference proteome</keyword>
<accession>A0ABR2AD45</accession>
<protein>
    <submittedName>
        <fullName evidence="2">Uncharacterized protein</fullName>
    </submittedName>
</protein>
<keyword evidence="1" id="KW-0472">Membrane</keyword>
<sequence length="147" mass="15622">MEPRQRYVVPHRSVKTLTFEIRRPTLRSPGNHPVREGIGAGLGVVVVVRGSASMVNGVCCFGEGGVLAAVEVALGLLDGGSVYGVFNEWRWVDGWVMIGLGSMGLGVVYGVLLCSGMMASAMVRGGEDSRCGLVRVELGDERLLDDD</sequence>
<keyword evidence="1" id="KW-0812">Transmembrane</keyword>
<organism evidence="2 3">
    <name type="scientific">Hibiscus sabdariffa</name>
    <name type="common">roselle</name>
    <dbReference type="NCBI Taxonomy" id="183260"/>
    <lineage>
        <taxon>Eukaryota</taxon>
        <taxon>Viridiplantae</taxon>
        <taxon>Streptophyta</taxon>
        <taxon>Embryophyta</taxon>
        <taxon>Tracheophyta</taxon>
        <taxon>Spermatophyta</taxon>
        <taxon>Magnoliopsida</taxon>
        <taxon>eudicotyledons</taxon>
        <taxon>Gunneridae</taxon>
        <taxon>Pentapetalae</taxon>
        <taxon>rosids</taxon>
        <taxon>malvids</taxon>
        <taxon>Malvales</taxon>
        <taxon>Malvaceae</taxon>
        <taxon>Malvoideae</taxon>
        <taxon>Hibiscus</taxon>
    </lineage>
</organism>
<reference evidence="2 3" key="1">
    <citation type="journal article" date="2024" name="G3 (Bethesda)">
        <title>Genome assembly of Hibiscus sabdariffa L. provides insights into metabolisms of medicinal natural products.</title>
        <authorList>
            <person name="Kim T."/>
        </authorList>
    </citation>
    <scope>NUCLEOTIDE SEQUENCE [LARGE SCALE GENOMIC DNA]</scope>
    <source>
        <strain evidence="2">TK-2024</strain>
        <tissue evidence="2">Old leaves</tissue>
    </source>
</reference>
<comment type="caution">
    <text evidence="2">The sequence shown here is derived from an EMBL/GenBank/DDBJ whole genome shotgun (WGS) entry which is preliminary data.</text>
</comment>
<name>A0ABR2AD45_9ROSI</name>